<sequence>MPIAQKIEGFLSASSWIRKMFEEGEKLRQIHGPDKVYDFTLGNPNVEPPEAFHRKLGQIAGNPLPGMHRYMNNAGYLETRQAVADVLAEETGKPVTPGHIVMTCGAGGGLNVVLKTLLNPGEEVIVPTPYFVEYRFYVDNHGGTIKEVPTAAGFQLDPQAIAAAVGPNTRAVIINSPNNPTGVVYPAQTLEALGRVLEEKEKELGKTIYLISDEPYAKIFYDGTAPPKVFKHIKHSLVVTSHSKDLALPGERIGYIAINPDIEDAALIFDGLVFCNRTLGFVNAPALIQRLVAPLQRESVNIEEYREKRDLLYNHLSGLGFDVIKPKGAFYLFPRCPIEDDVEFVRRAQKYNLLLVPGSGFGKPGYFRLSYCIDTQIIRNSLPAFTELAREFNLGAS</sequence>
<dbReference type="EMBL" id="FOYM01000027">
    <property type="protein sequence ID" value="SFR13329.1"/>
    <property type="molecule type" value="Genomic_DNA"/>
</dbReference>
<proteinExistence type="predicted"/>
<dbReference type="Proteomes" id="UP000199584">
    <property type="component" value="Unassembled WGS sequence"/>
</dbReference>
<dbReference type="CDD" id="cd00609">
    <property type="entry name" value="AAT_like"/>
    <property type="match status" value="1"/>
</dbReference>
<dbReference type="SUPFAM" id="SSF53383">
    <property type="entry name" value="PLP-dependent transferases"/>
    <property type="match status" value="1"/>
</dbReference>
<dbReference type="Gene3D" id="3.40.640.10">
    <property type="entry name" value="Type I PLP-dependent aspartate aminotransferase-like (Major domain)"/>
    <property type="match status" value="1"/>
</dbReference>
<feature type="domain" description="Aminotransferase class I/classII large" evidence="1">
    <location>
        <begin position="65"/>
        <end position="377"/>
    </location>
</feature>
<accession>A0A1I6E6F5</accession>
<keyword evidence="3" id="KW-1185">Reference proteome</keyword>
<dbReference type="Pfam" id="PF00155">
    <property type="entry name" value="Aminotran_1_2"/>
    <property type="match status" value="1"/>
</dbReference>
<protein>
    <submittedName>
        <fullName evidence="2">Aspartate aminotransferase</fullName>
    </submittedName>
</protein>
<reference evidence="3" key="1">
    <citation type="submission" date="2016-10" db="EMBL/GenBank/DDBJ databases">
        <authorList>
            <person name="Varghese N."/>
            <person name="Submissions S."/>
        </authorList>
    </citation>
    <scope>NUCLEOTIDE SEQUENCE [LARGE SCALE GENOMIC DNA]</scope>
    <source>
        <strain evidence="3">DSM 3669</strain>
    </source>
</reference>
<dbReference type="PANTHER" id="PTHR42691">
    <property type="entry name" value="ASPARTATE AMINOTRANSFERASE YHDR-RELATED"/>
    <property type="match status" value="1"/>
</dbReference>
<dbReference type="AlphaFoldDB" id="A0A1I6E6F5"/>
<evidence type="ECO:0000313" key="3">
    <source>
        <dbReference type="Proteomes" id="UP000199584"/>
    </source>
</evidence>
<organism evidence="2 3">
    <name type="scientific">Desulfoscipio geothermicus DSM 3669</name>
    <dbReference type="NCBI Taxonomy" id="1121426"/>
    <lineage>
        <taxon>Bacteria</taxon>
        <taxon>Bacillati</taxon>
        <taxon>Bacillota</taxon>
        <taxon>Clostridia</taxon>
        <taxon>Eubacteriales</taxon>
        <taxon>Desulfallaceae</taxon>
        <taxon>Desulfoscipio</taxon>
    </lineage>
</organism>
<evidence type="ECO:0000259" key="1">
    <source>
        <dbReference type="Pfam" id="PF00155"/>
    </source>
</evidence>
<dbReference type="Gene3D" id="3.90.1150.10">
    <property type="entry name" value="Aspartate Aminotransferase, domain 1"/>
    <property type="match status" value="2"/>
</dbReference>
<dbReference type="NCBIfam" id="NF005305">
    <property type="entry name" value="PRK06836.1"/>
    <property type="match status" value="1"/>
</dbReference>
<name>A0A1I6E6F5_9FIRM</name>
<dbReference type="GO" id="GO:0008483">
    <property type="term" value="F:transaminase activity"/>
    <property type="evidence" value="ECO:0007669"/>
    <property type="project" value="UniProtKB-KW"/>
</dbReference>
<dbReference type="OrthoDB" id="9803354at2"/>
<dbReference type="GO" id="GO:0030170">
    <property type="term" value="F:pyridoxal phosphate binding"/>
    <property type="evidence" value="ECO:0007669"/>
    <property type="project" value="InterPro"/>
</dbReference>
<dbReference type="InterPro" id="IPR015424">
    <property type="entry name" value="PyrdxlP-dep_Trfase"/>
</dbReference>
<dbReference type="InterPro" id="IPR004839">
    <property type="entry name" value="Aminotransferase_I/II_large"/>
</dbReference>
<evidence type="ECO:0000313" key="2">
    <source>
        <dbReference type="EMBL" id="SFR13329.1"/>
    </source>
</evidence>
<gene>
    <name evidence="2" type="ORF">SAMN05660706_12737</name>
</gene>
<dbReference type="PANTHER" id="PTHR42691:SF1">
    <property type="entry name" value="ASPARTATE AMINOTRANSFERASE YHDR-RELATED"/>
    <property type="match status" value="1"/>
</dbReference>
<dbReference type="STRING" id="39060.SAMN05660706_12737"/>
<dbReference type="InterPro" id="IPR015422">
    <property type="entry name" value="PyrdxlP-dep_Trfase_small"/>
</dbReference>
<keyword evidence="2" id="KW-0032">Aminotransferase</keyword>
<keyword evidence="2" id="KW-0808">Transferase</keyword>
<dbReference type="InterPro" id="IPR015421">
    <property type="entry name" value="PyrdxlP-dep_Trfase_major"/>
</dbReference>
<dbReference type="RefSeq" id="WP_092485947.1">
    <property type="nucleotide sequence ID" value="NZ_FOYM01000027.1"/>
</dbReference>